<gene>
    <name evidence="3" type="ordered locus">Cphy_2111</name>
</gene>
<dbReference type="InterPro" id="IPR011990">
    <property type="entry name" value="TPR-like_helical_dom_sf"/>
</dbReference>
<dbReference type="EMBL" id="CP000885">
    <property type="protein sequence ID" value="ABX42477.1"/>
    <property type="molecule type" value="Genomic_DNA"/>
</dbReference>
<dbReference type="Gene3D" id="1.10.260.40">
    <property type="entry name" value="lambda repressor-like DNA-binding domains"/>
    <property type="match status" value="1"/>
</dbReference>
<dbReference type="InterPro" id="IPR010982">
    <property type="entry name" value="Lambda_DNA-bd_dom_sf"/>
</dbReference>
<dbReference type="InterPro" id="IPR001387">
    <property type="entry name" value="Cro/C1-type_HTH"/>
</dbReference>
<proteinExistence type="predicted"/>
<keyword evidence="1" id="KW-0238">DNA-binding</keyword>
<dbReference type="Proteomes" id="UP000000370">
    <property type="component" value="Chromosome"/>
</dbReference>
<dbReference type="GO" id="GO:0003677">
    <property type="term" value="F:DNA binding"/>
    <property type="evidence" value="ECO:0007669"/>
    <property type="project" value="UniProtKB-KW"/>
</dbReference>
<dbReference type="STRING" id="357809.Cphy_2111"/>
<feature type="domain" description="HTH cro/C1-type" evidence="2">
    <location>
        <begin position="9"/>
        <end position="63"/>
    </location>
</feature>
<dbReference type="PANTHER" id="PTHR46558">
    <property type="entry name" value="TRACRIPTIONAL REGULATORY PROTEIN-RELATED-RELATED"/>
    <property type="match status" value="1"/>
</dbReference>
<keyword evidence="4" id="KW-1185">Reference proteome</keyword>
<dbReference type="OrthoDB" id="9812495at2"/>
<evidence type="ECO:0000313" key="3">
    <source>
        <dbReference type="EMBL" id="ABX42477.1"/>
    </source>
</evidence>
<dbReference type="RefSeq" id="WP_012200131.1">
    <property type="nucleotide sequence ID" value="NC_010001.1"/>
</dbReference>
<dbReference type="PANTHER" id="PTHR46558:SF11">
    <property type="entry name" value="HTH-TYPE TRANSCRIPTIONAL REGULATOR XRE"/>
    <property type="match status" value="1"/>
</dbReference>
<evidence type="ECO:0000259" key="2">
    <source>
        <dbReference type="PROSITE" id="PS50943"/>
    </source>
</evidence>
<protein>
    <submittedName>
        <fullName evidence="3">Transcriptional regulator, XRE family</fullName>
    </submittedName>
</protein>
<dbReference type="SUPFAM" id="SSF48452">
    <property type="entry name" value="TPR-like"/>
    <property type="match status" value="1"/>
</dbReference>
<dbReference type="eggNOG" id="COG1476">
    <property type="taxonomic scope" value="Bacteria"/>
</dbReference>
<dbReference type="SMART" id="SM00530">
    <property type="entry name" value="HTH_XRE"/>
    <property type="match status" value="1"/>
</dbReference>
<sequence>MYLKLSENIITFRRKKGITQDELATFLGVTKASVSKWETKQSYPDILLLPQIASYFNVSIDELLGYEPQLSEEQIKKCYQDLATDFAKLPFDEVIAHSRELIKKYYSCYPLLIQIVVLWVNHYMLTNDKEKQITLLNDAIKLCNHILEGSSDMKLCSEASIMKSMVNLTLGNAKEVIEELQPLIELKHSINQSDILLIQAYQMIGDVAKSDLHSQITVYTHLLSLVEDSIGMLYFRVQDYDFCTTTIQRIEQIIHTYELENLHPNTTLKFHYQVAVFYCANNKIEKALQELSLFVQGTLKFIDHGLKLHGDHYFTRIEEWFEEFFLKKDAPRNDLVVLESIIPALEHTALSVLFDTEEYQSLKKKVERKIIERKGNGREA</sequence>
<organism evidence="3 4">
    <name type="scientific">Lachnoclostridium phytofermentans (strain ATCC 700394 / DSM 18823 / ISDg)</name>
    <name type="common">Clostridium phytofermentans</name>
    <dbReference type="NCBI Taxonomy" id="357809"/>
    <lineage>
        <taxon>Bacteria</taxon>
        <taxon>Bacillati</taxon>
        <taxon>Bacillota</taxon>
        <taxon>Clostridia</taxon>
        <taxon>Lachnospirales</taxon>
        <taxon>Lachnospiraceae</taxon>
    </lineage>
</organism>
<dbReference type="Pfam" id="PF01381">
    <property type="entry name" value="HTH_3"/>
    <property type="match status" value="1"/>
</dbReference>
<reference evidence="4" key="1">
    <citation type="submission" date="2007-11" db="EMBL/GenBank/DDBJ databases">
        <title>Complete genome sequence of Clostridium phytofermentans ISDg.</title>
        <authorList>
            <person name="Leschine S.B."/>
            <person name="Warnick T.A."/>
            <person name="Blanchard J.L."/>
            <person name="Schnell D.J."/>
            <person name="Petit E.L."/>
            <person name="LaTouf W.G."/>
            <person name="Copeland A."/>
            <person name="Lucas S."/>
            <person name="Lapidus A."/>
            <person name="Barry K."/>
            <person name="Glavina del Rio T."/>
            <person name="Dalin E."/>
            <person name="Tice H."/>
            <person name="Pitluck S."/>
            <person name="Kiss H."/>
            <person name="Brettin T."/>
            <person name="Bruce D."/>
            <person name="Detter J.C."/>
            <person name="Han C."/>
            <person name="Kuske C."/>
            <person name="Schmutz J."/>
            <person name="Larimer F."/>
            <person name="Land M."/>
            <person name="Hauser L."/>
            <person name="Kyrpides N."/>
            <person name="Kim E.A."/>
            <person name="Richardson P."/>
        </authorList>
    </citation>
    <scope>NUCLEOTIDE SEQUENCE [LARGE SCALE GENOMIC DNA]</scope>
    <source>
        <strain evidence="4">ATCC 700394 / DSM 18823 / ISDg</strain>
    </source>
</reference>
<dbReference type="SUPFAM" id="SSF47413">
    <property type="entry name" value="lambda repressor-like DNA-binding domains"/>
    <property type="match status" value="1"/>
</dbReference>
<name>A9KJ65_LACP7</name>
<dbReference type="AlphaFoldDB" id="A9KJ65"/>
<dbReference type="CDD" id="cd00093">
    <property type="entry name" value="HTH_XRE"/>
    <property type="match status" value="1"/>
</dbReference>
<evidence type="ECO:0000256" key="1">
    <source>
        <dbReference type="ARBA" id="ARBA00023125"/>
    </source>
</evidence>
<dbReference type="PROSITE" id="PS50943">
    <property type="entry name" value="HTH_CROC1"/>
    <property type="match status" value="1"/>
</dbReference>
<dbReference type="HOGENOM" id="CLU_056925_1_0_9"/>
<accession>A9KJ65</accession>
<evidence type="ECO:0000313" key="4">
    <source>
        <dbReference type="Proteomes" id="UP000000370"/>
    </source>
</evidence>
<dbReference type="KEGG" id="cpy:Cphy_2111"/>